<reference evidence="10" key="1">
    <citation type="submission" date="2021-06" db="EMBL/GenBank/DDBJ databases">
        <authorList>
            <consortium name="Wellcome Sanger Institute Data Sharing"/>
        </authorList>
    </citation>
    <scope>NUCLEOTIDE SEQUENCE [LARGE SCALE GENOMIC DNA]</scope>
</reference>
<protein>
    <submittedName>
        <fullName evidence="10">Interleukin-5 receptor subunit alpha-like</fullName>
    </submittedName>
</protein>
<keyword evidence="2 8" id="KW-0812">Transmembrane</keyword>
<evidence type="ECO:0000313" key="11">
    <source>
        <dbReference type="Proteomes" id="UP000694620"/>
    </source>
</evidence>
<dbReference type="InterPro" id="IPR013783">
    <property type="entry name" value="Ig-like_fold"/>
</dbReference>
<accession>A0A8C4SLK5</accession>
<feature type="transmembrane region" description="Helical" evidence="8">
    <location>
        <begin position="225"/>
        <end position="246"/>
    </location>
</feature>
<proteinExistence type="predicted"/>
<feature type="chain" id="PRO_5034763216" evidence="9">
    <location>
        <begin position="20"/>
        <end position="311"/>
    </location>
</feature>
<comment type="subcellular location">
    <subcellularLocation>
        <location evidence="1">Membrane</location>
        <topology evidence="1">Single-pass type I membrane protein</topology>
    </subcellularLocation>
</comment>
<evidence type="ECO:0000256" key="2">
    <source>
        <dbReference type="ARBA" id="ARBA00022692"/>
    </source>
</evidence>
<sequence length="311" mass="36389">MYLLRILIMLLTFATCSTSKTEMKKTLLDVSCVFYYSTTYIICMFHSSKEIPKDATYSVASRQFMETHNPQMIRDENNIIIGFNATVNSNINESRKIEINISSTVLNNSTQFTFPLHKIEVLSPPENIKTYFQNNDLYLNWSNSRSLVTVNPICFKYEISIYNGIKEKREEIQETHFVLPNIDRTKKYIIKLRVKKNEKNCRKNQNWSNWSEVISVDSIKHHQEWIFLPLILLSFLLFPALIFLILRCPSSKILKVVFPPIPVPANKIKLFLEKDRPMQPPVLSEWKNTPEDFIEIEEHRENVLIGALHIG</sequence>
<dbReference type="GO" id="GO:0004896">
    <property type="term" value="F:cytokine receptor activity"/>
    <property type="evidence" value="ECO:0007669"/>
    <property type="project" value="TreeGrafter"/>
</dbReference>
<evidence type="ECO:0000256" key="3">
    <source>
        <dbReference type="ARBA" id="ARBA00022729"/>
    </source>
</evidence>
<dbReference type="AlphaFoldDB" id="A0A8C4SLK5"/>
<keyword evidence="3 9" id="KW-0732">Signal</keyword>
<evidence type="ECO:0000256" key="4">
    <source>
        <dbReference type="ARBA" id="ARBA00022989"/>
    </source>
</evidence>
<organism evidence="10 11">
    <name type="scientific">Erpetoichthys calabaricus</name>
    <name type="common">Rope fish</name>
    <name type="synonym">Calamoichthys calabaricus</name>
    <dbReference type="NCBI Taxonomy" id="27687"/>
    <lineage>
        <taxon>Eukaryota</taxon>
        <taxon>Metazoa</taxon>
        <taxon>Chordata</taxon>
        <taxon>Craniata</taxon>
        <taxon>Vertebrata</taxon>
        <taxon>Euteleostomi</taxon>
        <taxon>Actinopterygii</taxon>
        <taxon>Polypteriformes</taxon>
        <taxon>Polypteridae</taxon>
        <taxon>Erpetoichthys</taxon>
    </lineage>
</organism>
<reference evidence="10" key="3">
    <citation type="submission" date="2025-09" db="UniProtKB">
        <authorList>
            <consortium name="Ensembl"/>
        </authorList>
    </citation>
    <scope>IDENTIFICATION</scope>
</reference>
<dbReference type="PANTHER" id="PTHR23037">
    <property type="entry name" value="CYTOKINE RECEPTOR"/>
    <property type="match status" value="1"/>
</dbReference>
<evidence type="ECO:0000313" key="10">
    <source>
        <dbReference type="Ensembl" id="ENSECRP00000019456.1"/>
    </source>
</evidence>
<evidence type="ECO:0000256" key="7">
    <source>
        <dbReference type="ARBA" id="ARBA00023180"/>
    </source>
</evidence>
<dbReference type="Proteomes" id="UP000694620">
    <property type="component" value="Chromosome 4"/>
</dbReference>
<reference evidence="10" key="2">
    <citation type="submission" date="2025-08" db="UniProtKB">
        <authorList>
            <consortium name="Ensembl"/>
        </authorList>
    </citation>
    <scope>IDENTIFICATION</scope>
</reference>
<evidence type="ECO:0000256" key="9">
    <source>
        <dbReference type="SAM" id="SignalP"/>
    </source>
</evidence>
<evidence type="ECO:0000256" key="1">
    <source>
        <dbReference type="ARBA" id="ARBA00004479"/>
    </source>
</evidence>
<keyword evidence="5 8" id="KW-0472">Membrane</keyword>
<dbReference type="Ensembl" id="ENSECRT00000019851.1">
    <property type="protein sequence ID" value="ENSECRP00000019456.1"/>
    <property type="gene ID" value="ENSECRG00000013021.1"/>
</dbReference>
<keyword evidence="6" id="KW-0675">Receptor</keyword>
<keyword evidence="4 8" id="KW-1133">Transmembrane helix</keyword>
<dbReference type="PANTHER" id="PTHR23037:SF46">
    <property type="entry name" value="INTERLEUKIN 5 RECEPTOR SUBUNIT ALPHA"/>
    <property type="match status" value="1"/>
</dbReference>
<evidence type="ECO:0000256" key="8">
    <source>
        <dbReference type="SAM" id="Phobius"/>
    </source>
</evidence>
<dbReference type="GO" id="GO:0009897">
    <property type="term" value="C:external side of plasma membrane"/>
    <property type="evidence" value="ECO:0007669"/>
    <property type="project" value="TreeGrafter"/>
</dbReference>
<evidence type="ECO:0000256" key="5">
    <source>
        <dbReference type="ARBA" id="ARBA00023136"/>
    </source>
</evidence>
<dbReference type="Gene3D" id="2.60.40.10">
    <property type="entry name" value="Immunoglobulins"/>
    <property type="match status" value="1"/>
</dbReference>
<gene>
    <name evidence="10" type="primary">LOC114650394</name>
</gene>
<evidence type="ECO:0000256" key="6">
    <source>
        <dbReference type="ARBA" id="ARBA00023170"/>
    </source>
</evidence>
<keyword evidence="11" id="KW-1185">Reference proteome</keyword>
<name>A0A8C4SLK5_ERPCA</name>
<keyword evidence="7" id="KW-0325">Glycoprotein</keyword>
<feature type="signal peptide" evidence="9">
    <location>
        <begin position="1"/>
        <end position="19"/>
    </location>
</feature>
<dbReference type="InterPro" id="IPR036116">
    <property type="entry name" value="FN3_sf"/>
</dbReference>
<dbReference type="SUPFAM" id="SSF49265">
    <property type="entry name" value="Fibronectin type III"/>
    <property type="match status" value="1"/>
</dbReference>
<dbReference type="GeneTree" id="ENSGT00740000116835"/>